<reference evidence="1" key="1">
    <citation type="journal article" date="2020" name="Stud. Mycol.">
        <title>101 Dothideomycetes genomes: a test case for predicting lifestyles and emergence of pathogens.</title>
        <authorList>
            <person name="Haridas S."/>
            <person name="Albert R."/>
            <person name="Binder M."/>
            <person name="Bloem J."/>
            <person name="Labutti K."/>
            <person name="Salamov A."/>
            <person name="Andreopoulos B."/>
            <person name="Baker S."/>
            <person name="Barry K."/>
            <person name="Bills G."/>
            <person name="Bluhm B."/>
            <person name="Cannon C."/>
            <person name="Castanera R."/>
            <person name="Culley D."/>
            <person name="Daum C."/>
            <person name="Ezra D."/>
            <person name="Gonzalez J."/>
            <person name="Henrissat B."/>
            <person name="Kuo A."/>
            <person name="Liang C."/>
            <person name="Lipzen A."/>
            <person name="Lutzoni F."/>
            <person name="Magnuson J."/>
            <person name="Mondo S."/>
            <person name="Nolan M."/>
            <person name="Ohm R."/>
            <person name="Pangilinan J."/>
            <person name="Park H.-J."/>
            <person name="Ramirez L."/>
            <person name="Alfaro M."/>
            <person name="Sun H."/>
            <person name="Tritt A."/>
            <person name="Yoshinaga Y."/>
            <person name="Zwiers L.-H."/>
            <person name="Turgeon B."/>
            <person name="Goodwin S."/>
            <person name="Spatafora J."/>
            <person name="Crous P."/>
            <person name="Grigoriev I."/>
        </authorList>
    </citation>
    <scope>NUCLEOTIDE SEQUENCE</scope>
    <source>
        <strain evidence="1">CBS 125425</strain>
    </source>
</reference>
<dbReference type="Proteomes" id="UP000799444">
    <property type="component" value="Unassembled WGS sequence"/>
</dbReference>
<sequence>MTTTHQVTTATGHMSSLGLACLAKLSRGVQRAGAMQDSLLAMVREAWFLRECRAKQSPRFVSRGKWSAARGWAEKMGAWRRLNAIPDTMSKVHTLLAVIISGFEQNEIKIIQLTPTPSKGAGRQVIVADSSPGKPHEFCGPSLVKDHDAFRTRASCTAETISDL</sequence>
<evidence type="ECO:0000313" key="1">
    <source>
        <dbReference type="EMBL" id="KAF2727990.1"/>
    </source>
</evidence>
<protein>
    <submittedName>
        <fullName evidence="1">Uncharacterized protein</fullName>
    </submittedName>
</protein>
<keyword evidence="2" id="KW-1185">Reference proteome</keyword>
<organism evidence="1 2">
    <name type="scientific">Polyplosphaeria fusca</name>
    <dbReference type="NCBI Taxonomy" id="682080"/>
    <lineage>
        <taxon>Eukaryota</taxon>
        <taxon>Fungi</taxon>
        <taxon>Dikarya</taxon>
        <taxon>Ascomycota</taxon>
        <taxon>Pezizomycotina</taxon>
        <taxon>Dothideomycetes</taxon>
        <taxon>Pleosporomycetidae</taxon>
        <taxon>Pleosporales</taxon>
        <taxon>Tetraplosphaeriaceae</taxon>
        <taxon>Polyplosphaeria</taxon>
    </lineage>
</organism>
<proteinExistence type="predicted"/>
<accession>A0A9P4QLQ1</accession>
<name>A0A9P4QLQ1_9PLEO</name>
<dbReference type="AlphaFoldDB" id="A0A9P4QLQ1"/>
<gene>
    <name evidence="1" type="ORF">EJ04DRAFT_516917</name>
</gene>
<comment type="caution">
    <text evidence="1">The sequence shown here is derived from an EMBL/GenBank/DDBJ whole genome shotgun (WGS) entry which is preliminary data.</text>
</comment>
<dbReference type="EMBL" id="ML996301">
    <property type="protein sequence ID" value="KAF2727990.1"/>
    <property type="molecule type" value="Genomic_DNA"/>
</dbReference>
<evidence type="ECO:0000313" key="2">
    <source>
        <dbReference type="Proteomes" id="UP000799444"/>
    </source>
</evidence>